<accession>A0ABV3QC56</accession>
<dbReference type="Gene3D" id="3.40.50.150">
    <property type="entry name" value="Vaccinia Virus protein VP39"/>
    <property type="match status" value="1"/>
</dbReference>
<dbReference type="Proteomes" id="UP001556220">
    <property type="component" value="Unassembled WGS sequence"/>
</dbReference>
<protein>
    <submittedName>
        <fullName evidence="2">FkbM family methyltransferase</fullName>
    </submittedName>
</protein>
<keyword evidence="2" id="KW-0808">Transferase</keyword>
<keyword evidence="2" id="KW-0489">Methyltransferase</keyword>
<comment type="caution">
    <text evidence="2">The sequence shown here is derived from an EMBL/GenBank/DDBJ whole genome shotgun (WGS) entry which is preliminary data.</text>
</comment>
<sequence>MLLPTTLDKLATRMLRAFGYTLTKRKRLLMPLDRRQRLMEFHSIDLVIDVGANTGQYGKSLRNLGYRGSIVSFEPMAHAFRELNTTARSDGNWVALHSGLGDSEEDVELHISENSISSFILPMLSTHEKFAPNSRYIASEKIHVSTLDNVFEEISGDARNIWLKLDVQGYENRVLHGAKACLQRMKLIQLELSFRPLYSDQTNFTETCCMLESFGFDLVGIEPGFMDYSTGELLQADGIFLFRGKK</sequence>
<dbReference type="PANTHER" id="PTHR36973">
    <property type="entry name" value="SLL1456 PROTEIN-RELATED"/>
    <property type="match status" value="1"/>
</dbReference>
<dbReference type="InterPro" id="IPR006342">
    <property type="entry name" value="FkbM_mtfrase"/>
</dbReference>
<feature type="domain" description="Methyltransferase FkbM" evidence="1">
    <location>
        <begin position="49"/>
        <end position="217"/>
    </location>
</feature>
<dbReference type="InterPro" id="IPR053188">
    <property type="entry name" value="FkbM_Methyltransferase"/>
</dbReference>
<dbReference type="EMBL" id="JBFOHK010000001">
    <property type="protein sequence ID" value="MEW9571159.1"/>
    <property type="molecule type" value="Genomic_DNA"/>
</dbReference>
<dbReference type="PANTHER" id="PTHR36973:SF4">
    <property type="entry name" value="NODULATION PROTEIN"/>
    <property type="match status" value="1"/>
</dbReference>
<keyword evidence="3" id="KW-1185">Reference proteome</keyword>
<evidence type="ECO:0000313" key="2">
    <source>
        <dbReference type="EMBL" id="MEW9571159.1"/>
    </source>
</evidence>
<dbReference type="SUPFAM" id="SSF53335">
    <property type="entry name" value="S-adenosyl-L-methionine-dependent methyltransferases"/>
    <property type="match status" value="1"/>
</dbReference>
<proteinExistence type="predicted"/>
<evidence type="ECO:0000259" key="1">
    <source>
        <dbReference type="Pfam" id="PF05050"/>
    </source>
</evidence>
<dbReference type="NCBIfam" id="TIGR01444">
    <property type="entry name" value="fkbM_fam"/>
    <property type="match status" value="1"/>
</dbReference>
<organism evidence="2 3">
    <name type="scientific">Rhodanobacter lycopersici</name>
    <dbReference type="NCBI Taxonomy" id="3162487"/>
    <lineage>
        <taxon>Bacteria</taxon>
        <taxon>Pseudomonadati</taxon>
        <taxon>Pseudomonadota</taxon>
        <taxon>Gammaproteobacteria</taxon>
        <taxon>Lysobacterales</taxon>
        <taxon>Rhodanobacteraceae</taxon>
        <taxon>Rhodanobacter</taxon>
    </lineage>
</organism>
<dbReference type="GO" id="GO:0008168">
    <property type="term" value="F:methyltransferase activity"/>
    <property type="evidence" value="ECO:0007669"/>
    <property type="project" value="UniProtKB-KW"/>
</dbReference>
<name>A0ABV3QC56_9GAMM</name>
<reference evidence="2 3" key="1">
    <citation type="submission" date="2024-06" db="EMBL/GenBank/DDBJ databases">
        <authorList>
            <person name="Woo H."/>
        </authorList>
    </citation>
    <scope>NUCLEOTIDE SEQUENCE [LARGE SCALE GENOMIC DNA]</scope>
    <source>
        <strain evidence="2 3">Si-c</strain>
    </source>
</reference>
<evidence type="ECO:0000313" key="3">
    <source>
        <dbReference type="Proteomes" id="UP001556220"/>
    </source>
</evidence>
<dbReference type="GO" id="GO:0032259">
    <property type="term" value="P:methylation"/>
    <property type="evidence" value="ECO:0007669"/>
    <property type="project" value="UniProtKB-KW"/>
</dbReference>
<dbReference type="Pfam" id="PF05050">
    <property type="entry name" value="Methyltransf_21"/>
    <property type="match status" value="1"/>
</dbReference>
<dbReference type="InterPro" id="IPR029063">
    <property type="entry name" value="SAM-dependent_MTases_sf"/>
</dbReference>
<gene>
    <name evidence="2" type="ORF">ABQJ54_05300</name>
</gene>
<dbReference type="RefSeq" id="WP_367853220.1">
    <property type="nucleotide sequence ID" value="NZ_JBFOHK010000001.1"/>
</dbReference>